<evidence type="ECO:0000256" key="1">
    <source>
        <dbReference type="ARBA" id="ARBA00003330"/>
    </source>
</evidence>
<keyword evidence="5" id="KW-0049">Antioxidant</keyword>
<keyword evidence="16" id="KW-1185">Reference proteome</keyword>
<sequence>MLAIRDQAPDFTLRSDTGETIALSALKGKKVVLYFYPKDNTSGCTKQACDIRDNLAEIKAKAAIVIGVSKDSLKSHAKFRENHQLNFPLLSDETGEICEKYGTWVEKSMYGRKYMGIDRATFIIDEQGKISHIWRKVKVPGHLVDVLGKL</sequence>
<dbReference type="GO" id="GO:0034599">
    <property type="term" value="P:cellular response to oxidative stress"/>
    <property type="evidence" value="ECO:0007669"/>
    <property type="project" value="TreeGrafter"/>
</dbReference>
<dbReference type="PANTHER" id="PTHR42801">
    <property type="entry name" value="THIOREDOXIN-DEPENDENT PEROXIDE REDUCTASE"/>
    <property type="match status" value="1"/>
</dbReference>
<gene>
    <name evidence="15" type="ORF">ID47_04325</name>
</gene>
<dbReference type="InterPro" id="IPR013766">
    <property type="entry name" value="Thioredoxin_domain"/>
</dbReference>
<dbReference type="FunFam" id="3.40.30.10:FF:000007">
    <property type="entry name" value="Thioredoxin-dependent thiol peroxidase"/>
    <property type="match status" value="1"/>
</dbReference>
<dbReference type="InterPro" id="IPR000866">
    <property type="entry name" value="AhpC/TSA"/>
</dbReference>
<evidence type="ECO:0000256" key="9">
    <source>
        <dbReference type="ARBA" id="ARBA00032824"/>
    </source>
</evidence>
<comment type="catalytic activity">
    <reaction evidence="12">
        <text>a hydroperoxide + [thioredoxin]-dithiol = an alcohol + [thioredoxin]-disulfide + H2O</text>
        <dbReference type="Rhea" id="RHEA:62620"/>
        <dbReference type="Rhea" id="RHEA-COMP:10698"/>
        <dbReference type="Rhea" id="RHEA-COMP:10700"/>
        <dbReference type="ChEBI" id="CHEBI:15377"/>
        <dbReference type="ChEBI" id="CHEBI:29950"/>
        <dbReference type="ChEBI" id="CHEBI:30879"/>
        <dbReference type="ChEBI" id="CHEBI:35924"/>
        <dbReference type="ChEBI" id="CHEBI:50058"/>
        <dbReference type="EC" id="1.11.1.24"/>
    </reaction>
</comment>
<dbReference type="RefSeq" id="WP_038464176.1">
    <property type="nucleotide sequence ID" value="NZ_CP008941.1"/>
</dbReference>
<comment type="similarity">
    <text evidence="10">Belongs to the peroxiredoxin family. BCP/PrxQ subfamily.</text>
</comment>
<feature type="active site" description="Cysteine sulfenic acid (-SOH) intermediate; for peroxidase activity" evidence="13">
    <location>
        <position position="44"/>
    </location>
</feature>
<comment type="subunit">
    <text evidence="2">Monomer.</text>
</comment>
<evidence type="ECO:0000256" key="4">
    <source>
        <dbReference type="ARBA" id="ARBA00022559"/>
    </source>
</evidence>
<dbReference type="OrthoDB" id="9812811at2"/>
<reference evidence="15 16" key="1">
    <citation type="submission" date="2014-07" db="EMBL/GenBank/DDBJ databases">
        <title>Comparative genomic insights into amoeba endosymbionts belonging to the families of Holosporaceae and Candidatus Midichloriaceae within Rickettsiales.</title>
        <authorList>
            <person name="Wang Z."/>
            <person name="Wu M."/>
        </authorList>
    </citation>
    <scope>NUCLEOTIDE SEQUENCE [LARGE SCALE GENOMIC DNA]</scope>
    <source>
        <strain evidence="15">PRA3</strain>
    </source>
</reference>
<evidence type="ECO:0000256" key="11">
    <source>
        <dbReference type="ARBA" id="ARBA00042639"/>
    </source>
</evidence>
<dbReference type="STRING" id="91604.ID47_04325"/>
<dbReference type="EMBL" id="CP008941">
    <property type="protein sequence ID" value="AIK96135.1"/>
    <property type="molecule type" value="Genomic_DNA"/>
</dbReference>
<dbReference type="eggNOG" id="COG1225">
    <property type="taxonomic scope" value="Bacteria"/>
</dbReference>
<evidence type="ECO:0000256" key="5">
    <source>
        <dbReference type="ARBA" id="ARBA00022862"/>
    </source>
</evidence>
<dbReference type="HOGENOM" id="CLU_042529_14_1_5"/>
<keyword evidence="4" id="KW-0575">Peroxidase</keyword>
<dbReference type="Proteomes" id="UP000028926">
    <property type="component" value="Chromosome"/>
</dbReference>
<dbReference type="PIRSF" id="PIRSF000239">
    <property type="entry name" value="AHPC"/>
    <property type="match status" value="1"/>
</dbReference>
<name>A0A077AZG2_9PROT</name>
<dbReference type="AlphaFoldDB" id="A0A077AZG2"/>
<organism evidence="15 16">
    <name type="scientific">Candidatus Odyssella acanthamoebae</name>
    <dbReference type="NCBI Taxonomy" id="91604"/>
    <lineage>
        <taxon>Bacteria</taxon>
        <taxon>Pseudomonadati</taxon>
        <taxon>Pseudomonadota</taxon>
        <taxon>Alphaproteobacteria</taxon>
        <taxon>Holosporales</taxon>
        <taxon>Candidatus Paracaedibacteraceae</taxon>
        <taxon>Candidatus Odyssella</taxon>
    </lineage>
</organism>
<evidence type="ECO:0000313" key="15">
    <source>
        <dbReference type="EMBL" id="AIK96135.1"/>
    </source>
</evidence>
<dbReference type="KEGG" id="paca:ID47_04325"/>
<dbReference type="Pfam" id="PF00578">
    <property type="entry name" value="AhpC-TSA"/>
    <property type="match status" value="1"/>
</dbReference>
<dbReference type="SUPFAM" id="SSF52833">
    <property type="entry name" value="Thioredoxin-like"/>
    <property type="match status" value="1"/>
</dbReference>
<evidence type="ECO:0000256" key="12">
    <source>
        <dbReference type="ARBA" id="ARBA00049091"/>
    </source>
</evidence>
<proteinExistence type="inferred from homology"/>
<dbReference type="PROSITE" id="PS51352">
    <property type="entry name" value="THIOREDOXIN_2"/>
    <property type="match status" value="1"/>
</dbReference>
<comment type="function">
    <text evidence="1">Thiol-specific peroxidase that catalyzes the reduction of hydrogen peroxide and organic hydroperoxides to water and alcohols, respectively. Plays a role in cell protection against oxidative stress by detoxifying peroxides and as sensor of hydrogen peroxide-mediated signaling events.</text>
</comment>
<dbReference type="EC" id="1.11.1.24" evidence="3"/>
<evidence type="ECO:0000256" key="2">
    <source>
        <dbReference type="ARBA" id="ARBA00011245"/>
    </source>
</evidence>
<dbReference type="GO" id="GO:0005737">
    <property type="term" value="C:cytoplasm"/>
    <property type="evidence" value="ECO:0007669"/>
    <property type="project" value="TreeGrafter"/>
</dbReference>
<evidence type="ECO:0000256" key="7">
    <source>
        <dbReference type="ARBA" id="ARBA00023157"/>
    </source>
</evidence>
<accession>A0A077AZG2</accession>
<dbReference type="PANTHER" id="PTHR42801:SF4">
    <property type="entry name" value="AHPC_TSA FAMILY PROTEIN"/>
    <property type="match status" value="1"/>
</dbReference>
<evidence type="ECO:0000256" key="13">
    <source>
        <dbReference type="PIRSR" id="PIRSR000239-1"/>
    </source>
</evidence>
<evidence type="ECO:0000313" key="16">
    <source>
        <dbReference type="Proteomes" id="UP000028926"/>
    </source>
</evidence>
<keyword evidence="8" id="KW-0676">Redox-active center</keyword>
<protein>
    <recommendedName>
        <fullName evidence="3">thioredoxin-dependent peroxiredoxin</fullName>
        <ecNumber evidence="3">1.11.1.24</ecNumber>
    </recommendedName>
    <alternativeName>
        <fullName evidence="9">Thioredoxin peroxidase</fullName>
    </alternativeName>
    <alternativeName>
        <fullName evidence="11">Thioredoxin-dependent peroxiredoxin Bcp</fullName>
    </alternativeName>
</protein>
<keyword evidence="6" id="KW-0560">Oxidoreductase</keyword>
<evidence type="ECO:0000256" key="8">
    <source>
        <dbReference type="ARBA" id="ARBA00023284"/>
    </source>
</evidence>
<evidence type="ECO:0000256" key="10">
    <source>
        <dbReference type="ARBA" id="ARBA00038489"/>
    </source>
</evidence>
<evidence type="ECO:0000259" key="14">
    <source>
        <dbReference type="PROSITE" id="PS51352"/>
    </source>
</evidence>
<evidence type="ECO:0000256" key="6">
    <source>
        <dbReference type="ARBA" id="ARBA00023002"/>
    </source>
</evidence>
<dbReference type="GO" id="GO:0008379">
    <property type="term" value="F:thioredoxin peroxidase activity"/>
    <property type="evidence" value="ECO:0007669"/>
    <property type="project" value="TreeGrafter"/>
</dbReference>
<dbReference type="InterPro" id="IPR024706">
    <property type="entry name" value="Peroxiredoxin_AhpC-typ"/>
</dbReference>
<dbReference type="InterPro" id="IPR036249">
    <property type="entry name" value="Thioredoxin-like_sf"/>
</dbReference>
<dbReference type="Gene3D" id="3.40.30.10">
    <property type="entry name" value="Glutaredoxin"/>
    <property type="match status" value="1"/>
</dbReference>
<feature type="domain" description="Thioredoxin" evidence="14">
    <location>
        <begin position="2"/>
        <end position="150"/>
    </location>
</feature>
<dbReference type="InterPro" id="IPR050924">
    <property type="entry name" value="Peroxiredoxin_BCP/PrxQ"/>
</dbReference>
<keyword evidence="7" id="KW-1015">Disulfide bond</keyword>
<dbReference type="GO" id="GO:0045454">
    <property type="term" value="P:cell redox homeostasis"/>
    <property type="evidence" value="ECO:0007669"/>
    <property type="project" value="TreeGrafter"/>
</dbReference>
<evidence type="ECO:0000256" key="3">
    <source>
        <dbReference type="ARBA" id="ARBA00013017"/>
    </source>
</evidence>
<dbReference type="NCBIfam" id="NF006960">
    <property type="entry name" value="PRK09437.1"/>
    <property type="match status" value="1"/>
</dbReference>
<dbReference type="CDD" id="cd03017">
    <property type="entry name" value="PRX_BCP"/>
    <property type="match status" value="1"/>
</dbReference>